<name>A0A0K0WSN7_9BBAC</name>
<evidence type="ECO:0000313" key="2">
    <source>
        <dbReference type="Proteomes" id="UP000232791"/>
    </source>
</evidence>
<keyword evidence="2" id="KW-1185">Reference proteome</keyword>
<protein>
    <submittedName>
        <fullName evidence="1">Clas95</fullName>
    </submittedName>
</protein>
<sequence length="152" mass="18061">MNFDFLKDLINLNPIKTSYISNMFRNNFNFILNDHVMEKQFNTNEVTLLEKLSQIFILFNEQRLNRDLVYKLLGNKLDLTQVQFYYLYDKIKQDVYINNLLYKLCSIINTNFDAPPETLKIQLLNVIDDEDGFTNISSFLIRECNNAVKIIQ</sequence>
<dbReference type="Proteomes" id="UP000232791">
    <property type="component" value="Segment"/>
</dbReference>
<reference evidence="1 2" key="1">
    <citation type="journal article" date="2015" name="PLoS ONE">
        <title>The Complete Genome of a New Betabaculovirus from Clostera anastomosis.</title>
        <authorList>
            <person name="Yin F."/>
            <person name="Zhu Z."/>
            <person name="Liu X."/>
            <person name="Hou D."/>
            <person name="Wang J."/>
            <person name="Zhang L."/>
            <person name="Wang M."/>
            <person name="Kou Z."/>
            <person name="Wang H."/>
            <person name="Deng F."/>
            <person name="Hu Z."/>
        </authorList>
    </citation>
    <scope>NUCLEOTIDE SEQUENCE [LARGE SCALE GENOMIC DNA]</scope>
    <source>
        <strain evidence="1 2">ClasGV-B</strain>
    </source>
</reference>
<accession>A0A0K0WSN7</accession>
<evidence type="ECO:0000313" key="1">
    <source>
        <dbReference type="EMBL" id="AKS25438.1"/>
    </source>
</evidence>
<organism evidence="1 2">
    <name type="scientific">Clostera anastomosis granulovirus B</name>
    <dbReference type="NCBI Taxonomy" id="1986290"/>
    <lineage>
        <taxon>Viruses</taxon>
        <taxon>Viruses incertae sedis</taxon>
        <taxon>Naldaviricetes</taxon>
        <taxon>Lefavirales</taxon>
        <taxon>Baculoviridae</taxon>
        <taxon>Betabaculovirus</taxon>
        <taxon>Betabaculovirus alterclanastomosis</taxon>
    </lineage>
</organism>
<dbReference type="EMBL" id="KR091910">
    <property type="protein sequence ID" value="AKS25438.1"/>
    <property type="molecule type" value="Genomic_DNA"/>
</dbReference>
<proteinExistence type="predicted"/>
<gene>
    <name evidence="1" type="ORF">clas95</name>
</gene>
<dbReference type="OrthoDB" id="17968at10239"/>